<dbReference type="SUPFAM" id="SSF53850">
    <property type="entry name" value="Periplasmic binding protein-like II"/>
    <property type="match status" value="1"/>
</dbReference>
<dbReference type="PANTHER" id="PTHR30290:SF9">
    <property type="entry name" value="OLIGOPEPTIDE-BINDING PROTEIN APPA"/>
    <property type="match status" value="1"/>
</dbReference>
<dbReference type="STRING" id="1396826.PHA8399_03851"/>
<accession>A0A0P1HDF7</accession>
<comment type="similarity">
    <text evidence="2">Belongs to the bacterial solute-binding protein 5 family.</text>
</comment>
<dbReference type="PIRSF" id="PIRSF002741">
    <property type="entry name" value="MppA"/>
    <property type="match status" value="1"/>
</dbReference>
<dbReference type="InterPro" id="IPR006311">
    <property type="entry name" value="TAT_signal"/>
</dbReference>
<organism evidence="6 7">
    <name type="scientific">Leisingera aquaemixtae</name>
    <dbReference type="NCBI Taxonomy" id="1396826"/>
    <lineage>
        <taxon>Bacteria</taxon>
        <taxon>Pseudomonadati</taxon>
        <taxon>Pseudomonadota</taxon>
        <taxon>Alphaproteobacteria</taxon>
        <taxon>Rhodobacterales</taxon>
        <taxon>Roseobacteraceae</taxon>
        <taxon>Leisingera</taxon>
    </lineage>
</organism>
<gene>
    <name evidence="6" type="primary">ddpA</name>
    <name evidence="6" type="ORF">PHA8399_03851</name>
</gene>
<evidence type="ECO:0000313" key="6">
    <source>
        <dbReference type="EMBL" id="CUI01705.1"/>
    </source>
</evidence>
<dbReference type="GO" id="GO:0043190">
    <property type="term" value="C:ATP-binding cassette (ABC) transporter complex"/>
    <property type="evidence" value="ECO:0007669"/>
    <property type="project" value="InterPro"/>
</dbReference>
<feature type="domain" description="Solute-binding protein family 5" evidence="5">
    <location>
        <begin position="119"/>
        <end position="484"/>
    </location>
</feature>
<dbReference type="GO" id="GO:0030288">
    <property type="term" value="C:outer membrane-bounded periplasmic space"/>
    <property type="evidence" value="ECO:0007669"/>
    <property type="project" value="UniProtKB-ARBA"/>
</dbReference>
<dbReference type="Gene3D" id="3.40.190.10">
    <property type="entry name" value="Periplasmic binding protein-like II"/>
    <property type="match status" value="1"/>
</dbReference>
<evidence type="ECO:0000256" key="1">
    <source>
        <dbReference type="ARBA" id="ARBA00004418"/>
    </source>
</evidence>
<keyword evidence="4" id="KW-0732">Signal</keyword>
<protein>
    <submittedName>
        <fullName evidence="6">Putative D,D-dipeptide-binding periplasmic protein DdpA</fullName>
    </submittedName>
</protein>
<dbReference type="InterPro" id="IPR000914">
    <property type="entry name" value="SBP_5_dom"/>
</dbReference>
<dbReference type="Gene3D" id="3.90.76.10">
    <property type="entry name" value="Dipeptide-binding Protein, Domain 1"/>
    <property type="match status" value="1"/>
</dbReference>
<reference evidence="6 7" key="1">
    <citation type="submission" date="2015-09" db="EMBL/GenBank/DDBJ databases">
        <authorList>
            <consortium name="Swine Surveillance"/>
        </authorList>
    </citation>
    <scope>NUCLEOTIDE SEQUENCE [LARGE SCALE GENOMIC DNA]</scope>
    <source>
        <strain evidence="6 7">CECT 8399</strain>
    </source>
</reference>
<proteinExistence type="inferred from homology"/>
<dbReference type="AlphaFoldDB" id="A0A0P1HDF7"/>
<dbReference type="Gene3D" id="3.10.105.10">
    <property type="entry name" value="Dipeptide-binding Protein, Domain 3"/>
    <property type="match status" value="1"/>
</dbReference>
<dbReference type="CDD" id="cd08512">
    <property type="entry name" value="PBP2_NikA_DppA_OppA_like_7"/>
    <property type="match status" value="1"/>
</dbReference>
<dbReference type="GO" id="GO:1904680">
    <property type="term" value="F:peptide transmembrane transporter activity"/>
    <property type="evidence" value="ECO:0007669"/>
    <property type="project" value="TreeGrafter"/>
</dbReference>
<evidence type="ECO:0000259" key="5">
    <source>
        <dbReference type="Pfam" id="PF00496"/>
    </source>
</evidence>
<dbReference type="PANTHER" id="PTHR30290">
    <property type="entry name" value="PERIPLASMIC BINDING COMPONENT OF ABC TRANSPORTER"/>
    <property type="match status" value="1"/>
</dbReference>
<dbReference type="Pfam" id="PF00496">
    <property type="entry name" value="SBP_bac_5"/>
    <property type="match status" value="1"/>
</dbReference>
<keyword evidence="3" id="KW-0813">Transport</keyword>
<dbReference type="InterPro" id="IPR039424">
    <property type="entry name" value="SBP_5"/>
</dbReference>
<evidence type="ECO:0000313" key="7">
    <source>
        <dbReference type="Proteomes" id="UP000051326"/>
    </source>
</evidence>
<dbReference type="EMBL" id="CYSR01000033">
    <property type="protein sequence ID" value="CUI01705.1"/>
    <property type="molecule type" value="Genomic_DNA"/>
</dbReference>
<dbReference type="GO" id="GO:0015833">
    <property type="term" value="P:peptide transport"/>
    <property type="evidence" value="ECO:0007669"/>
    <property type="project" value="TreeGrafter"/>
</dbReference>
<evidence type="ECO:0000256" key="3">
    <source>
        <dbReference type="ARBA" id="ARBA00022448"/>
    </source>
</evidence>
<dbReference type="PROSITE" id="PS51318">
    <property type="entry name" value="TAT"/>
    <property type="match status" value="1"/>
</dbReference>
<dbReference type="Proteomes" id="UP000051326">
    <property type="component" value="Unassembled WGS sequence"/>
</dbReference>
<dbReference type="InterPro" id="IPR030678">
    <property type="entry name" value="Peptide/Ni-bd"/>
</dbReference>
<comment type="subcellular location">
    <subcellularLocation>
        <location evidence="1">Periplasm</location>
    </subcellularLocation>
</comment>
<sequence>MMSGSLTAEAQISWEHRELNMTHPRKRPNTPQFHLPRRSFLAGSCAFAAMAAAPGQAVWAAGSVTPPSLGARDPKTLVVLVDATVENLDPATNIEWAYGLRPVYETLTVLDGSHTLKAAPALATSWEASEDASSWTFTLAEGVVFHDGTPCDAKAVKQAVTRLVLHPAGLAGTWQLEDPESQIVVVDAKTIRFDLGEPRPIFDRQVASQYGFWIASPAAAEAHSKGDDDMGSEFLQANPVGTGPYTLESLNPGQDATFAANAAFRGGWDHPHFSRVITKTIPVSATRRQLLETGEADMTLAMEPEDMVVLRDDPRFALADTPTFTVQYVAFATDGKLADPRARQALCHAFDHDTYIEEVALGTADKPASVFPSLMQGMDGKDRLLAYDLDRARALLAEAGIPEGTELTMAYYSGFGDIEGQLLQAWLSEIGISLKLQEMSFSAYLDVFFGEGTAEERPDLFYFSWWPNVDHPYSFAWGLFSGDAATFDGNTGRYANAEATALIDELRNQVMNEEMTAKFRRLAEILTNEDPAWLPILQERAQFVSRNDIAGLESNPVYVATLDMYNLSRKS</sequence>
<evidence type="ECO:0000256" key="4">
    <source>
        <dbReference type="ARBA" id="ARBA00022729"/>
    </source>
</evidence>
<name>A0A0P1HDF7_9RHOB</name>
<evidence type="ECO:0000256" key="2">
    <source>
        <dbReference type="ARBA" id="ARBA00005695"/>
    </source>
</evidence>